<comment type="caution">
    <text evidence="9">The sequence shown here is derived from an EMBL/GenBank/DDBJ whole genome shotgun (WGS) entry which is preliminary data.</text>
</comment>
<evidence type="ECO:0000256" key="6">
    <source>
        <dbReference type="RuleBase" id="RU361124"/>
    </source>
</evidence>
<feature type="region of interest" description="Disordered" evidence="7">
    <location>
        <begin position="956"/>
        <end position="997"/>
    </location>
</feature>
<gene>
    <name evidence="9" type="ORF">KIW84_060843</name>
</gene>
<evidence type="ECO:0000313" key="10">
    <source>
        <dbReference type="Proteomes" id="UP001058974"/>
    </source>
</evidence>
<evidence type="ECO:0000256" key="7">
    <source>
        <dbReference type="SAM" id="MobiDB-lite"/>
    </source>
</evidence>
<feature type="region of interest" description="Disordered" evidence="7">
    <location>
        <begin position="280"/>
        <end position="299"/>
    </location>
</feature>
<feature type="compositionally biased region" description="Basic and acidic residues" evidence="7">
    <location>
        <begin position="75"/>
        <end position="85"/>
    </location>
</feature>
<feature type="region of interest" description="Disordered" evidence="7">
    <location>
        <begin position="1028"/>
        <end position="1137"/>
    </location>
</feature>
<organism evidence="9 10">
    <name type="scientific">Pisum sativum</name>
    <name type="common">Garden pea</name>
    <name type="synonym">Lathyrus oleraceus</name>
    <dbReference type="NCBI Taxonomy" id="3888"/>
    <lineage>
        <taxon>Eukaryota</taxon>
        <taxon>Viridiplantae</taxon>
        <taxon>Streptophyta</taxon>
        <taxon>Embryophyta</taxon>
        <taxon>Tracheophyta</taxon>
        <taxon>Spermatophyta</taxon>
        <taxon>Magnoliopsida</taxon>
        <taxon>eudicotyledons</taxon>
        <taxon>Gunneridae</taxon>
        <taxon>Pentapetalae</taxon>
        <taxon>rosids</taxon>
        <taxon>fabids</taxon>
        <taxon>Fabales</taxon>
        <taxon>Fabaceae</taxon>
        <taxon>Papilionoideae</taxon>
        <taxon>50 kb inversion clade</taxon>
        <taxon>NPAAA clade</taxon>
        <taxon>Hologalegina</taxon>
        <taxon>IRL clade</taxon>
        <taxon>Fabeae</taxon>
        <taxon>Lathyrus</taxon>
    </lineage>
</organism>
<dbReference type="GO" id="GO:0006357">
    <property type="term" value="P:regulation of transcription by RNA polymerase II"/>
    <property type="evidence" value="ECO:0007669"/>
    <property type="project" value="InterPro"/>
</dbReference>
<feature type="compositionally biased region" description="Basic residues" evidence="7">
    <location>
        <begin position="222"/>
        <end position="233"/>
    </location>
</feature>
<evidence type="ECO:0000256" key="1">
    <source>
        <dbReference type="ARBA" id="ARBA00004123"/>
    </source>
</evidence>
<feature type="compositionally biased region" description="Basic and acidic residues" evidence="7">
    <location>
        <begin position="1128"/>
        <end position="1137"/>
    </location>
</feature>
<dbReference type="EMBL" id="JAMSHJ010000006">
    <property type="protein sequence ID" value="KAI5393892.1"/>
    <property type="molecule type" value="Genomic_DNA"/>
</dbReference>
<comment type="subcellular location">
    <subcellularLocation>
        <location evidence="1 6">Nucleus</location>
    </subcellularLocation>
</comment>
<dbReference type="GO" id="GO:0035267">
    <property type="term" value="C:NuA4 histone acetyltransferase complex"/>
    <property type="evidence" value="ECO:0007669"/>
    <property type="project" value="InterPro"/>
</dbReference>
<dbReference type="InterPro" id="IPR024943">
    <property type="entry name" value="Enhancer_polycomb"/>
</dbReference>
<dbReference type="CDD" id="cd20404">
    <property type="entry name" value="Tudor_Agenet_AtEML-like"/>
    <property type="match status" value="1"/>
</dbReference>
<feature type="compositionally biased region" description="Low complexity" evidence="7">
    <location>
        <begin position="211"/>
        <end position="221"/>
    </location>
</feature>
<feature type="region of interest" description="Disordered" evidence="7">
    <location>
        <begin position="312"/>
        <end position="346"/>
    </location>
</feature>
<dbReference type="InterPro" id="IPR019542">
    <property type="entry name" value="Enhancer_polycomb-like_N"/>
</dbReference>
<feature type="compositionally biased region" description="Basic and acidic residues" evidence="7">
    <location>
        <begin position="234"/>
        <end position="245"/>
    </location>
</feature>
<feature type="compositionally biased region" description="Low complexity" evidence="7">
    <location>
        <begin position="280"/>
        <end position="296"/>
    </location>
</feature>
<keyword evidence="4 6" id="KW-0804">Transcription</keyword>
<dbReference type="GO" id="GO:0005634">
    <property type="term" value="C:nucleus"/>
    <property type="evidence" value="ECO:0007669"/>
    <property type="project" value="UniProtKB-SubCell"/>
</dbReference>
<feature type="domain" description="Enhancer of polycomb-like N-terminal" evidence="8">
    <location>
        <begin position="1244"/>
        <end position="1338"/>
    </location>
</feature>
<feature type="region of interest" description="Disordered" evidence="7">
    <location>
        <begin position="486"/>
        <end position="511"/>
    </location>
</feature>
<feature type="region of interest" description="Disordered" evidence="7">
    <location>
        <begin position="1"/>
        <end position="20"/>
    </location>
</feature>
<evidence type="ECO:0000256" key="4">
    <source>
        <dbReference type="ARBA" id="ARBA00023163"/>
    </source>
</evidence>
<proteinExistence type="inferred from homology"/>
<dbReference type="Gramene" id="Psat06G0084300-T1">
    <property type="protein sequence ID" value="KAI5393892.1"/>
    <property type="gene ID" value="KIW84_060843"/>
</dbReference>
<protein>
    <recommendedName>
        <fullName evidence="6">Enhancer of polycomb-like protein</fullName>
    </recommendedName>
</protein>
<feature type="region of interest" description="Disordered" evidence="7">
    <location>
        <begin position="202"/>
        <end position="245"/>
    </location>
</feature>
<evidence type="ECO:0000256" key="3">
    <source>
        <dbReference type="ARBA" id="ARBA00023015"/>
    </source>
</evidence>
<feature type="compositionally biased region" description="Polar residues" evidence="7">
    <location>
        <begin position="956"/>
        <end position="986"/>
    </location>
</feature>
<feature type="region of interest" description="Disordered" evidence="7">
    <location>
        <begin position="27"/>
        <end position="85"/>
    </location>
</feature>
<dbReference type="Proteomes" id="UP001058974">
    <property type="component" value="Chromosome 6"/>
</dbReference>
<feature type="region of interest" description="Disordered" evidence="7">
    <location>
        <begin position="136"/>
        <end position="157"/>
    </location>
</feature>
<feature type="compositionally biased region" description="Polar residues" evidence="7">
    <location>
        <begin position="1031"/>
        <end position="1055"/>
    </location>
</feature>
<accession>A0A9D5A1H5</accession>
<sequence>MEGREDNSNGAAIPKKSRSLDIKSLYKSKLTEEGSKKNSKRKSSSAPGGGDETRNKRKKAKREVVLSSLENADGSGKKVADEVCEKGPSLGGDDLGELKLGVSEVFNSSSGLNGVWLGVCSDVCIPKRKRTLVGRKKSDIGQSLNPVGHPSVKVGHDDLVPKLGSDDLGRAVQSSKSNLKKHFDEFKENRNSDSNSISVQHVTENGDHAPNSVVNSGLSSLKKSKKKDRKRKTLASDKSRVSKEAEPLIDSCTISVDLQDDDEENLEENAARMLSSRFDPSCTGFSSSSKSSPRPSANGLSFLLSSSQNIVNHGSKSRSGSESASVDTAGRHLRPRKQDKDKEKSRKRRHFYEILPGDVDAYWVLNRRIKVFWPLDQSWYYGLVNEYDESQRLHHIKYDDRDEEWINLQTERFKLLLLRNEVPGRAKGRRDLTKSRRSDQRNGGKSEKERQRREANTKDDSCGGSSMDSEPIISWLARSSHRLKSSSFHGIKKQKTSVTHPSPTSSLLYDEPVSVKGNATKSSSRDVSNNFSCGSISQEKLSDNLREKSSLQSATQIKDSKQPAVYFRKRFRRPAGMLPPAPKEKQIIVSTPCSISFDHVVGGIQNVKQPRGRRFEGPLWFNYDEGVSKMFWNMESASFKFHLNFPIRLILNEAFQSENLWLLYAVLLLRYGTIVTKWPRVCLEMLFVDNVAGLRFLLFEGCLKMAATFVFFVLRVFHRPAPLGNYDLHLQLPFTSIGFKFSSLHAIKQPLVFALYNFFRLKSSHWVYLDSKLKRHCLLSKQLHLSECTYDNIQALQHGSSEFTAASISRPSSVKVMRKRSRPGINIMGVSKVSSQVNTHQSSDSGERKLPPFALSFAAAPTFFLCLHLKLLMEQSTAHVGFCNQEPTDGQGDSGLVTDDYSNIDDCSNRSSEIILQKNTTTLSNEATGDGWSCPGLDPLMDPSACGDQAVSQNDQSIGLQGTGTSISHGSEGLGNTHSPESQSHHSAPKLGSLPSSSLIHQDKVDEGSHSFNGDLHVQIPSVDEFEKPNHAQQSPDLSWNVNGSVIPSSNRTAPRSSYRSRNSSMSLGFQSHPWSDGKPDSLYNDFSSGPKKPRTQVSYSVPFAGYELSSRHRGPNQKGLPNKRIRKASEKKSSDVARAPEKNFECLSCDANVLITAGDKGWREYGSHVVLELFEHNEWKLSVKVLGVTRYSYKALQFIQLGSTNRYTHAMMWKGDKDWILEFPDRSQWALFKEMHEECYNRNLRAASVKNIPIPGVHLIEENDDNGSEVTFVRSSMYFQQVETDFEMALNPSRVLYDMDSEDEQWFSNIRNSDKYNSDLNGITEEMFEKTMDLFEKAAYAKMRDQFTPHEIEELTFHVGPLGIVKVVYDHWLQRRQKKGMALIRHFQMPMWERYQQQLKEWEVAVTKNNISSNGCLDKGATLEKPPMFAFCLKPRGLESQNKGLKHRSQKKISVSGHTNRLRYHDSYQTNGRRPNGSAFSDERYPGHSYDSLDDSPLPMTSPRVFSQRDTASMKYYSMSNDVYYRNHMQKLNRSKSKKLGSFMHNNVSHTPASYSPRLPASSAKRNGVRSNLVKYDLPGHRKYVPDSPQKQWIEQLNASDLEEFRRRDLVNAAQRARKIAKLKRERAKKLHSRADVAIHRAMVALMIAEAKKASEEEVSEGK</sequence>
<feature type="compositionally biased region" description="Basic residues" evidence="7">
    <location>
        <begin position="486"/>
        <end position="495"/>
    </location>
</feature>
<feature type="compositionally biased region" description="Polar residues" evidence="7">
    <location>
        <begin position="496"/>
        <end position="507"/>
    </location>
</feature>
<evidence type="ECO:0000256" key="2">
    <source>
        <dbReference type="ARBA" id="ARBA00008035"/>
    </source>
</evidence>
<feature type="compositionally biased region" description="Basic residues" evidence="7">
    <location>
        <begin position="1112"/>
        <end position="1127"/>
    </location>
</feature>
<reference evidence="9 10" key="1">
    <citation type="journal article" date="2022" name="Nat. Genet.">
        <title>Improved pea reference genome and pan-genome highlight genomic features and evolutionary characteristics.</title>
        <authorList>
            <person name="Yang T."/>
            <person name="Liu R."/>
            <person name="Luo Y."/>
            <person name="Hu S."/>
            <person name="Wang D."/>
            <person name="Wang C."/>
            <person name="Pandey M.K."/>
            <person name="Ge S."/>
            <person name="Xu Q."/>
            <person name="Li N."/>
            <person name="Li G."/>
            <person name="Huang Y."/>
            <person name="Saxena R.K."/>
            <person name="Ji Y."/>
            <person name="Li M."/>
            <person name="Yan X."/>
            <person name="He Y."/>
            <person name="Liu Y."/>
            <person name="Wang X."/>
            <person name="Xiang C."/>
            <person name="Varshney R.K."/>
            <person name="Ding H."/>
            <person name="Gao S."/>
            <person name="Zong X."/>
        </authorList>
    </citation>
    <scope>NUCLEOTIDE SEQUENCE [LARGE SCALE GENOMIC DNA]</scope>
    <source>
        <strain evidence="9 10">cv. Zhongwan 6</strain>
    </source>
</reference>
<feature type="region of interest" description="Disordered" evidence="7">
    <location>
        <begin position="1442"/>
        <end position="1503"/>
    </location>
</feature>
<comment type="similarity">
    <text evidence="2 6">Belongs to the enhancer of polycomb family.</text>
</comment>
<dbReference type="Gene3D" id="2.30.30.140">
    <property type="match status" value="1"/>
</dbReference>
<name>A0A9D5A1H5_PEA</name>
<feature type="region of interest" description="Disordered" evidence="7">
    <location>
        <begin position="426"/>
        <end position="468"/>
    </location>
</feature>
<keyword evidence="3 6" id="KW-0805">Transcription regulation</keyword>
<evidence type="ECO:0000256" key="5">
    <source>
        <dbReference type="ARBA" id="ARBA00023242"/>
    </source>
</evidence>
<dbReference type="Pfam" id="PF10513">
    <property type="entry name" value="EPL1"/>
    <property type="match status" value="1"/>
</dbReference>
<feature type="compositionally biased region" description="Basic and acidic residues" evidence="7">
    <location>
        <begin position="429"/>
        <end position="461"/>
    </location>
</feature>
<evidence type="ECO:0000313" key="9">
    <source>
        <dbReference type="EMBL" id="KAI5393892.1"/>
    </source>
</evidence>
<dbReference type="PANTHER" id="PTHR14898">
    <property type="entry name" value="ENHANCER OF POLYCOMB"/>
    <property type="match status" value="1"/>
</dbReference>
<feature type="compositionally biased region" description="Low complexity" evidence="7">
    <location>
        <begin position="1056"/>
        <end position="1067"/>
    </location>
</feature>
<dbReference type="OrthoDB" id="435275at2759"/>
<evidence type="ECO:0000259" key="8">
    <source>
        <dbReference type="Pfam" id="PF10513"/>
    </source>
</evidence>
<keyword evidence="10" id="KW-1185">Reference proteome</keyword>
<keyword evidence="5 6" id="KW-0539">Nucleus</keyword>